<evidence type="ECO:0000256" key="5">
    <source>
        <dbReference type="ARBA" id="ARBA00022741"/>
    </source>
</evidence>
<gene>
    <name evidence="11" type="ordered locus">Dbac_2196</name>
</gene>
<dbReference type="eggNOG" id="COG4191">
    <property type="taxonomic scope" value="Bacteria"/>
</dbReference>
<dbReference type="GO" id="GO:0000160">
    <property type="term" value="P:phosphorelay signal transduction system"/>
    <property type="evidence" value="ECO:0007669"/>
    <property type="project" value="UniProtKB-KW"/>
</dbReference>
<comment type="catalytic activity">
    <reaction evidence="1">
        <text>ATP + protein L-histidine = ADP + protein N-phospho-L-histidine.</text>
        <dbReference type="EC" id="2.7.13.3"/>
    </reaction>
</comment>
<evidence type="ECO:0000256" key="4">
    <source>
        <dbReference type="ARBA" id="ARBA00022679"/>
    </source>
</evidence>
<dbReference type="InterPro" id="IPR036890">
    <property type="entry name" value="HATPase_C_sf"/>
</dbReference>
<dbReference type="PANTHER" id="PTHR43065:SF10">
    <property type="entry name" value="PEROXIDE STRESS-ACTIVATED HISTIDINE KINASE MAK3"/>
    <property type="match status" value="1"/>
</dbReference>
<sequence>MTPSFVSFLTTLCAVILALGFAARMLLGVMRADRSRASGALALALVLSAGLEALDLLTLLYPEAVQAWRMAGLLVEGALGPAWIWFTALFARDYEEGRLPGTQRALILLSCLMLPWAGYLAAQGAYFAPDFVAEGLLFLLPGSFYFYIGFAVCCVAALLNIEATLAAAVHHRRWKIKFILLGAVSILAALILYYSQSLLHRSIDMSLAGLRSLALLLGTAMMWFSDLRRGPEVRISFSRRLAFKSVVLVAAGLYLVGLGLLGEGARLFGDDLGRAVLLVVSFLAGLGLLVVFLSDTVRRKIRLFLQMHFYGEKYDYRIQWVQFTQHLASARTQNELQQAALSACCETFGIVGAGLFLFDHGRKLYLPVSLVETDHYEGGFEKGSALVTALEARRSVLRAADVDDPSPWLARAGFAIPIFREDVLDGFVLLGPPINPKEEYDEEDFELMDTMARHISSSLLNMRLLDQLARSREMEIMGKVSAFVLHDLKNHVYTLSLMADNAQKHIANPEFQKDLVDSLGSTVGKMKILISQLKGLPDRHTLKREPVGLLSLAKDATRPLPQERLDFQGPDARVMVDSAEMGKVILNLCLNALEASTAGQTISVTVGEDPEPFVRVTDHGVGIAEEFMAGGLFAPFKSTKAKGMGIGLYQCKQIVEAHGGRIEVRSALGEGAEFVVCLGDRQDL</sequence>
<evidence type="ECO:0000313" key="11">
    <source>
        <dbReference type="EMBL" id="ACU90278.1"/>
    </source>
</evidence>
<dbReference type="GO" id="GO:0004673">
    <property type="term" value="F:protein histidine kinase activity"/>
    <property type="evidence" value="ECO:0007669"/>
    <property type="project" value="UniProtKB-EC"/>
</dbReference>
<dbReference type="GO" id="GO:0005524">
    <property type="term" value="F:ATP binding"/>
    <property type="evidence" value="ECO:0007669"/>
    <property type="project" value="UniProtKB-KW"/>
</dbReference>
<keyword evidence="7" id="KW-0067">ATP-binding</keyword>
<evidence type="ECO:0000256" key="9">
    <source>
        <dbReference type="SAM" id="Phobius"/>
    </source>
</evidence>
<keyword evidence="9" id="KW-0472">Membrane</keyword>
<dbReference type="InterPro" id="IPR003594">
    <property type="entry name" value="HATPase_dom"/>
</dbReference>
<keyword evidence="9" id="KW-0812">Transmembrane</keyword>
<evidence type="ECO:0000256" key="2">
    <source>
        <dbReference type="ARBA" id="ARBA00012438"/>
    </source>
</evidence>
<dbReference type="EMBL" id="CP001629">
    <property type="protein sequence ID" value="ACU90278.1"/>
    <property type="molecule type" value="Genomic_DNA"/>
</dbReference>
<feature type="transmembrane region" description="Helical" evidence="9">
    <location>
        <begin position="275"/>
        <end position="293"/>
    </location>
</feature>
<evidence type="ECO:0000259" key="10">
    <source>
        <dbReference type="PROSITE" id="PS50109"/>
    </source>
</evidence>
<evidence type="ECO:0000256" key="8">
    <source>
        <dbReference type="ARBA" id="ARBA00023012"/>
    </source>
</evidence>
<reference evidence="11 12" key="1">
    <citation type="journal article" date="2009" name="Stand. Genomic Sci.">
        <title>Complete genome sequence of Desulfomicrobium baculatum type strain (X).</title>
        <authorList>
            <person name="Copeland A."/>
            <person name="Spring S."/>
            <person name="Goker M."/>
            <person name="Schneider S."/>
            <person name="Lapidus A."/>
            <person name="Del Rio T.G."/>
            <person name="Tice H."/>
            <person name="Cheng J.F."/>
            <person name="Chen F."/>
            <person name="Nolan M."/>
            <person name="Bruce D."/>
            <person name="Goodwin L."/>
            <person name="Pitluck S."/>
            <person name="Ivanova N."/>
            <person name="Mavrommatis K."/>
            <person name="Ovchinnikova G."/>
            <person name="Pati A."/>
            <person name="Chen A."/>
            <person name="Palaniappan K."/>
            <person name="Land M."/>
            <person name="Hauser L."/>
            <person name="Chang Y.J."/>
            <person name="Jeffries C.C."/>
            <person name="Meincke L."/>
            <person name="Sims D."/>
            <person name="Brettin T."/>
            <person name="Detter J.C."/>
            <person name="Han C."/>
            <person name="Chain P."/>
            <person name="Bristow J."/>
            <person name="Eisen J.A."/>
            <person name="Markowitz V."/>
            <person name="Hugenholtz P."/>
            <person name="Kyrpides N.C."/>
            <person name="Klenk H.P."/>
            <person name="Lucas S."/>
        </authorList>
    </citation>
    <scope>NUCLEOTIDE SEQUENCE [LARGE SCALE GENOMIC DNA]</scope>
    <source>
        <strain evidence="12">DSM 4028 / VKM B-1378 / X</strain>
    </source>
</reference>
<keyword evidence="6 11" id="KW-0418">Kinase</keyword>
<keyword evidence="8" id="KW-0902">Two-component regulatory system</keyword>
<keyword evidence="4" id="KW-0808">Transferase</keyword>
<feature type="transmembrane region" description="Helical" evidence="9">
    <location>
        <begin position="67"/>
        <end position="86"/>
    </location>
</feature>
<dbReference type="PROSITE" id="PS50109">
    <property type="entry name" value="HIS_KIN"/>
    <property type="match status" value="1"/>
</dbReference>
<dbReference type="STRING" id="525897.Dbac_2196"/>
<dbReference type="InterPro" id="IPR029016">
    <property type="entry name" value="GAF-like_dom_sf"/>
</dbReference>
<evidence type="ECO:0000256" key="3">
    <source>
        <dbReference type="ARBA" id="ARBA00022553"/>
    </source>
</evidence>
<feature type="transmembrane region" description="Helical" evidence="9">
    <location>
        <begin position="146"/>
        <end position="169"/>
    </location>
</feature>
<dbReference type="Pfam" id="PF02518">
    <property type="entry name" value="HATPase_c"/>
    <property type="match status" value="1"/>
</dbReference>
<dbReference type="AlphaFoldDB" id="C7LPP9"/>
<organism evidence="11 12">
    <name type="scientific">Desulfomicrobium baculatum (strain DSM 4028 / VKM B-1378 / X)</name>
    <name type="common">Desulfovibrio baculatus</name>
    <dbReference type="NCBI Taxonomy" id="525897"/>
    <lineage>
        <taxon>Bacteria</taxon>
        <taxon>Pseudomonadati</taxon>
        <taxon>Thermodesulfobacteriota</taxon>
        <taxon>Desulfovibrionia</taxon>
        <taxon>Desulfovibrionales</taxon>
        <taxon>Desulfomicrobiaceae</taxon>
        <taxon>Desulfomicrobium</taxon>
    </lineage>
</organism>
<name>C7LPP9_DESBD</name>
<protein>
    <recommendedName>
        <fullName evidence="2">histidine kinase</fullName>
        <ecNumber evidence="2">2.7.13.3</ecNumber>
    </recommendedName>
</protein>
<dbReference type="Gene3D" id="3.30.450.40">
    <property type="match status" value="1"/>
</dbReference>
<dbReference type="SUPFAM" id="SSF55874">
    <property type="entry name" value="ATPase domain of HSP90 chaperone/DNA topoisomerase II/histidine kinase"/>
    <property type="match status" value="1"/>
</dbReference>
<dbReference type="SUPFAM" id="SSF55781">
    <property type="entry name" value="GAF domain-like"/>
    <property type="match status" value="1"/>
</dbReference>
<keyword evidence="3" id="KW-0597">Phosphoprotein</keyword>
<dbReference type="NCBIfam" id="TIGR02916">
    <property type="entry name" value="PEP_his_kin"/>
    <property type="match status" value="1"/>
</dbReference>
<feature type="domain" description="Histidine kinase" evidence="10">
    <location>
        <begin position="483"/>
        <end position="682"/>
    </location>
</feature>
<dbReference type="InterPro" id="IPR005467">
    <property type="entry name" value="His_kinase_dom"/>
</dbReference>
<dbReference type="PANTHER" id="PTHR43065">
    <property type="entry name" value="SENSOR HISTIDINE KINASE"/>
    <property type="match status" value="1"/>
</dbReference>
<keyword evidence="9" id="KW-1133">Transmembrane helix</keyword>
<dbReference type="eggNOG" id="COG2203">
    <property type="taxonomic scope" value="Bacteria"/>
</dbReference>
<dbReference type="Gene3D" id="3.30.565.10">
    <property type="entry name" value="Histidine kinase-like ATPase, C-terminal domain"/>
    <property type="match status" value="1"/>
</dbReference>
<dbReference type="HOGENOM" id="CLU_024784_1_0_7"/>
<feature type="transmembrane region" description="Helical" evidence="9">
    <location>
        <begin position="207"/>
        <end position="225"/>
    </location>
</feature>
<dbReference type="RefSeq" id="WP_015774367.1">
    <property type="nucleotide sequence ID" value="NC_013173.1"/>
</dbReference>
<dbReference type="InterPro" id="IPR014265">
    <property type="entry name" value="XrtA/PrsK"/>
</dbReference>
<evidence type="ECO:0000256" key="6">
    <source>
        <dbReference type="ARBA" id="ARBA00022777"/>
    </source>
</evidence>
<feature type="transmembrane region" description="Helical" evidence="9">
    <location>
        <begin position="176"/>
        <end position="195"/>
    </location>
</feature>
<dbReference type="PRINTS" id="PR00344">
    <property type="entry name" value="BCTRLSENSOR"/>
</dbReference>
<keyword evidence="5" id="KW-0547">Nucleotide-binding</keyword>
<dbReference type="Proteomes" id="UP000002216">
    <property type="component" value="Chromosome"/>
</dbReference>
<accession>C7LPP9</accession>
<proteinExistence type="predicted"/>
<keyword evidence="12" id="KW-1185">Reference proteome</keyword>
<dbReference type="OrthoDB" id="9785691at2"/>
<evidence type="ECO:0000313" key="12">
    <source>
        <dbReference type="Proteomes" id="UP000002216"/>
    </source>
</evidence>
<feature type="transmembrane region" description="Helical" evidence="9">
    <location>
        <begin position="246"/>
        <end position="269"/>
    </location>
</feature>
<dbReference type="EC" id="2.7.13.3" evidence="2"/>
<feature type="transmembrane region" description="Helical" evidence="9">
    <location>
        <begin position="106"/>
        <end position="126"/>
    </location>
</feature>
<evidence type="ECO:0000256" key="1">
    <source>
        <dbReference type="ARBA" id="ARBA00000085"/>
    </source>
</evidence>
<feature type="transmembrane region" description="Helical" evidence="9">
    <location>
        <begin position="39"/>
        <end position="61"/>
    </location>
</feature>
<dbReference type="SMART" id="SM00387">
    <property type="entry name" value="HATPase_c"/>
    <property type="match status" value="1"/>
</dbReference>
<dbReference type="InterPro" id="IPR004358">
    <property type="entry name" value="Sig_transdc_His_kin-like_C"/>
</dbReference>
<dbReference type="KEGG" id="dba:Dbac_2196"/>
<evidence type="ECO:0000256" key="7">
    <source>
        <dbReference type="ARBA" id="ARBA00022840"/>
    </source>
</evidence>
<feature type="transmembrane region" description="Helical" evidence="9">
    <location>
        <begin position="6"/>
        <end position="27"/>
    </location>
</feature>